<dbReference type="RefSeq" id="WP_093319440.1">
    <property type="nucleotide sequence ID" value="NZ_FOHV01000010.1"/>
</dbReference>
<gene>
    <name evidence="1" type="ORF">SAMN02583745_01592</name>
</gene>
<dbReference type="OrthoDB" id="8158189at2"/>
<proteinExistence type="predicted"/>
<protein>
    <recommendedName>
        <fullName evidence="3">DUF2612 domain-containing protein</fullName>
    </recommendedName>
</protein>
<name>A0A1I0CD33_9GAMM</name>
<evidence type="ECO:0008006" key="3">
    <source>
        <dbReference type="Google" id="ProtNLM"/>
    </source>
</evidence>
<evidence type="ECO:0000313" key="2">
    <source>
        <dbReference type="Proteomes" id="UP000242642"/>
    </source>
</evidence>
<reference evidence="2" key="1">
    <citation type="submission" date="2016-10" db="EMBL/GenBank/DDBJ databases">
        <authorList>
            <person name="Varghese N."/>
            <person name="Submissions S."/>
        </authorList>
    </citation>
    <scope>NUCLEOTIDE SEQUENCE [LARGE SCALE GENOMIC DNA]</scope>
    <source>
        <strain evidence="2">DSM 18579</strain>
    </source>
</reference>
<accession>A0A1I0CD33</accession>
<dbReference type="EMBL" id="FOHV01000010">
    <property type="protein sequence ID" value="SET17492.1"/>
    <property type="molecule type" value="Genomic_DNA"/>
</dbReference>
<sequence>MAYENLLIWQYKTKPKALGTIKLLTKIFESSWHGIQTLPKALDIETATGKNLDLIGKHVGQNRILTDFNARPLFGFYGAENGLGFRRNRVSAGGVFYRYKDSLKQSIRLNDTDYRFLIKCRIAKNYQTATIGDVSRMLAFIFSNNSIAYDNFDMTLSVFIEDQSLSTFKRYVIKNLDILPRPVGVGIKYYLAVPDKPFGFKGAPDAGGFNEGIFMRFI</sequence>
<dbReference type="Pfam" id="PF11041">
    <property type="entry name" value="Phage_Wedge1"/>
    <property type="match status" value="1"/>
</dbReference>
<organism evidence="1 2">
    <name type="scientific">Thorsellia anophelis DSM 18579</name>
    <dbReference type="NCBI Taxonomy" id="1123402"/>
    <lineage>
        <taxon>Bacteria</taxon>
        <taxon>Pseudomonadati</taxon>
        <taxon>Pseudomonadota</taxon>
        <taxon>Gammaproteobacteria</taxon>
        <taxon>Enterobacterales</taxon>
        <taxon>Thorselliaceae</taxon>
        <taxon>Thorsellia</taxon>
    </lineage>
</organism>
<dbReference type="Proteomes" id="UP000242642">
    <property type="component" value="Unassembled WGS sequence"/>
</dbReference>
<dbReference type="AlphaFoldDB" id="A0A1I0CD33"/>
<evidence type="ECO:0000313" key="1">
    <source>
        <dbReference type="EMBL" id="SET17492.1"/>
    </source>
</evidence>
<dbReference type="STRING" id="1123402.SAMN02583745_01592"/>
<keyword evidence="2" id="KW-1185">Reference proteome</keyword>
<dbReference type="InterPro" id="IPR021283">
    <property type="entry name" value="Phage_Wedge1"/>
</dbReference>